<dbReference type="Gene3D" id="1.10.357.10">
    <property type="entry name" value="Tetracycline Repressor, domain 2"/>
    <property type="match status" value="1"/>
</dbReference>
<dbReference type="PANTHER" id="PTHR30055:SF219">
    <property type="entry name" value="TRANSCRIPTIONAL REGULATORY PROTEIN"/>
    <property type="match status" value="1"/>
</dbReference>
<accession>A0ABS7PHQ4</accession>
<dbReference type="RefSeq" id="WP_222987931.1">
    <property type="nucleotide sequence ID" value="NZ_JAINVV010000001.1"/>
</dbReference>
<dbReference type="InterPro" id="IPR050109">
    <property type="entry name" value="HTH-type_TetR-like_transc_reg"/>
</dbReference>
<organism evidence="6 7">
    <name type="scientific">Sphingomonas colocasiae</name>
    <dbReference type="NCBI Taxonomy" id="1848973"/>
    <lineage>
        <taxon>Bacteria</taxon>
        <taxon>Pseudomonadati</taxon>
        <taxon>Pseudomonadota</taxon>
        <taxon>Alphaproteobacteria</taxon>
        <taxon>Sphingomonadales</taxon>
        <taxon>Sphingomonadaceae</taxon>
        <taxon>Sphingomonas</taxon>
    </lineage>
</organism>
<evidence type="ECO:0000313" key="6">
    <source>
        <dbReference type="EMBL" id="MBY8820823.1"/>
    </source>
</evidence>
<protein>
    <submittedName>
        <fullName evidence="6">TetR/AcrR family transcriptional regulator</fullName>
    </submittedName>
</protein>
<feature type="DNA-binding region" description="H-T-H motif" evidence="4">
    <location>
        <begin position="33"/>
        <end position="52"/>
    </location>
</feature>
<dbReference type="PROSITE" id="PS50977">
    <property type="entry name" value="HTH_TETR_2"/>
    <property type="match status" value="1"/>
</dbReference>
<name>A0ABS7PHQ4_9SPHN</name>
<dbReference type="SUPFAM" id="SSF46689">
    <property type="entry name" value="Homeodomain-like"/>
    <property type="match status" value="1"/>
</dbReference>
<dbReference type="InterPro" id="IPR009057">
    <property type="entry name" value="Homeodomain-like_sf"/>
</dbReference>
<dbReference type="Pfam" id="PF00440">
    <property type="entry name" value="TetR_N"/>
    <property type="match status" value="1"/>
</dbReference>
<dbReference type="InterPro" id="IPR036271">
    <property type="entry name" value="Tet_transcr_reg_TetR-rel_C_sf"/>
</dbReference>
<keyword evidence="2 4" id="KW-0238">DNA-binding</keyword>
<keyword evidence="3" id="KW-0804">Transcription</keyword>
<evidence type="ECO:0000259" key="5">
    <source>
        <dbReference type="PROSITE" id="PS50977"/>
    </source>
</evidence>
<evidence type="ECO:0000256" key="1">
    <source>
        <dbReference type="ARBA" id="ARBA00023015"/>
    </source>
</evidence>
<comment type="caution">
    <text evidence="6">The sequence shown here is derived from an EMBL/GenBank/DDBJ whole genome shotgun (WGS) entry which is preliminary data.</text>
</comment>
<reference evidence="6 7" key="1">
    <citation type="submission" date="2021-08" db="EMBL/GenBank/DDBJ databases">
        <authorList>
            <person name="Tuo L."/>
        </authorList>
    </citation>
    <scope>NUCLEOTIDE SEQUENCE [LARGE SCALE GENOMIC DNA]</scope>
    <source>
        <strain evidence="6 7">JCM 31229</strain>
    </source>
</reference>
<keyword evidence="7" id="KW-1185">Reference proteome</keyword>
<evidence type="ECO:0000313" key="7">
    <source>
        <dbReference type="Proteomes" id="UP000706039"/>
    </source>
</evidence>
<evidence type="ECO:0000256" key="3">
    <source>
        <dbReference type="ARBA" id="ARBA00023163"/>
    </source>
</evidence>
<keyword evidence="1" id="KW-0805">Transcription regulation</keyword>
<evidence type="ECO:0000256" key="4">
    <source>
        <dbReference type="PROSITE-ProRule" id="PRU00335"/>
    </source>
</evidence>
<dbReference type="InterPro" id="IPR001647">
    <property type="entry name" value="HTH_TetR"/>
</dbReference>
<proteinExistence type="predicted"/>
<dbReference type="Pfam" id="PF13305">
    <property type="entry name" value="TetR_C_33"/>
    <property type="match status" value="1"/>
</dbReference>
<gene>
    <name evidence="6" type="ORF">K7G82_00880</name>
</gene>
<evidence type="ECO:0000256" key="2">
    <source>
        <dbReference type="ARBA" id="ARBA00023125"/>
    </source>
</evidence>
<dbReference type="Proteomes" id="UP000706039">
    <property type="component" value="Unassembled WGS sequence"/>
</dbReference>
<sequence length="197" mass="22246">MGRRSDHSREELRDMIISEGHRQLAETGYARFSAREVAKRIGYSIGTVYNVLGSHDQLMLAINGLTLDRWQGHLEARLSAETENRLHRAIQAYFEFAILNRNLWTALYDFRLPEGEEMPDYYQQKVRDITQIVIAEIATVLPPAHADRAAPLARSLLACVHGHCFFTLNGTFRLLGETDPLEAAYARVTDAIAACSD</sequence>
<dbReference type="PANTHER" id="PTHR30055">
    <property type="entry name" value="HTH-TYPE TRANSCRIPTIONAL REGULATOR RUTR"/>
    <property type="match status" value="1"/>
</dbReference>
<dbReference type="InterPro" id="IPR025996">
    <property type="entry name" value="MT1864/Rv1816-like_C"/>
</dbReference>
<feature type="domain" description="HTH tetR-type" evidence="5">
    <location>
        <begin position="10"/>
        <end position="70"/>
    </location>
</feature>
<dbReference type="EMBL" id="JAINVV010000001">
    <property type="protein sequence ID" value="MBY8820823.1"/>
    <property type="molecule type" value="Genomic_DNA"/>
</dbReference>
<dbReference type="SUPFAM" id="SSF48498">
    <property type="entry name" value="Tetracyclin repressor-like, C-terminal domain"/>
    <property type="match status" value="1"/>
</dbReference>